<sequence length="744" mass="85847">MSPNGLNGMSHDDEGIDYSDIDAKYQVEYDEGLDNILVVDGVPVIDKSKEEKLFQKIVKDFSRKGIAIKSDCITMPWNDATKKSKGYMFVEFKNADDATYALNAMHHHPFDAKHTFNVNRFIDVERYVNMDESYVEPAQEEYHAKEHLRAWLGDPQGRDQYATYRGDEVEIHWHGKPSQCEVAYSKPNWTDLYVSWSPLGTYFATLHRQGVRLWGGTSWEGQQRFAHPLVKLIDFSPNEQYLATWSNDPIVVPEGAQQGPQYFSPEDEGNNVAVWDIKTGNLLRTFPSVYPEGDDAKKQMQWPALKWSADDKFVARVTPGQQISVYELPSMGLCGKKSIKIEGVVDFEWRPLGDKDREDAEKEAKAGANGKGAKKVRENMLVYWTPEVANQPARVTLMDFPSRTILRQKNLFNVTECKLYWQNQGDFLCVKVDRHTKTKKSIFCNLELFRVREKDFPVEVVELKDAVTDFSWEPKGERFALVSSNDPNLGNPGPGITIKTDVSFYQLERGKGDFKLLRTLSSRTSNTVRWSPRGRHVVLATIGSSSKSELEFWDLDFNSIDDVVRREGVPWGSGIQHLGTADHYAVTDAEWDPSGRYLATSASAWRHTLENGYAIWDFRGQELEKHILDRFKQFLWRPRPITLLTKEQQRQIRRNLKEYSRTFDEEDAAEESNISAELIAQRKRLVDEWNAWRVRCKEDIVEEAKRQGKKVEKEKEKAPQEEAKEEIEVWMDEVIEQIEEEVVE</sequence>
<dbReference type="AlphaFoldDB" id="A0A1C7M5Z4"/>
<feature type="region of interest" description="Disordered" evidence="8">
    <location>
        <begin position="704"/>
        <end position="723"/>
    </location>
</feature>
<dbReference type="FunFam" id="2.130.10.10:FF:000947">
    <property type="entry name" value="Eukaryotic translation initiation factor 3 subunit B"/>
    <property type="match status" value="1"/>
</dbReference>
<evidence type="ECO:0000256" key="5">
    <source>
        <dbReference type="ARBA" id="ARBA00022917"/>
    </source>
</evidence>
<dbReference type="Gene3D" id="2.130.10.10">
    <property type="entry name" value="YVTN repeat-like/Quinoprotein amine dehydrogenase"/>
    <property type="match status" value="2"/>
</dbReference>
<dbReference type="GO" id="GO:0003723">
    <property type="term" value="F:RNA binding"/>
    <property type="evidence" value="ECO:0007669"/>
    <property type="project" value="UniProtKB-UniRule"/>
</dbReference>
<comment type="subcellular location">
    <subcellularLocation>
        <location evidence="1 6 7">Cytoplasm</location>
    </subcellularLocation>
</comment>
<evidence type="ECO:0000256" key="2">
    <source>
        <dbReference type="ARBA" id="ARBA00022490"/>
    </source>
</evidence>
<organism evidence="10 11">
    <name type="scientific">Grifola frondosa</name>
    <name type="common">Maitake</name>
    <name type="synonym">Polyporus frondosus</name>
    <dbReference type="NCBI Taxonomy" id="5627"/>
    <lineage>
        <taxon>Eukaryota</taxon>
        <taxon>Fungi</taxon>
        <taxon>Dikarya</taxon>
        <taxon>Basidiomycota</taxon>
        <taxon>Agaricomycotina</taxon>
        <taxon>Agaricomycetes</taxon>
        <taxon>Polyporales</taxon>
        <taxon>Grifolaceae</taxon>
        <taxon>Grifola</taxon>
    </lineage>
</organism>
<dbReference type="InterPro" id="IPR012677">
    <property type="entry name" value="Nucleotide-bd_a/b_plait_sf"/>
</dbReference>
<evidence type="ECO:0000256" key="4">
    <source>
        <dbReference type="ARBA" id="ARBA00022884"/>
    </source>
</evidence>
<dbReference type="PROSITE" id="PS50102">
    <property type="entry name" value="RRM"/>
    <property type="match status" value="1"/>
</dbReference>
<dbReference type="GO" id="GO:0003743">
    <property type="term" value="F:translation initiation factor activity"/>
    <property type="evidence" value="ECO:0007669"/>
    <property type="project" value="UniProtKB-UniRule"/>
</dbReference>
<dbReference type="GO" id="GO:0033290">
    <property type="term" value="C:eukaryotic 48S preinitiation complex"/>
    <property type="evidence" value="ECO:0007669"/>
    <property type="project" value="UniProtKB-UniRule"/>
</dbReference>
<evidence type="ECO:0000313" key="11">
    <source>
        <dbReference type="Proteomes" id="UP000092993"/>
    </source>
</evidence>
<dbReference type="Gene3D" id="3.30.70.330">
    <property type="match status" value="1"/>
</dbReference>
<protein>
    <recommendedName>
        <fullName evidence="6">Eukaryotic translation initiation factor 3 subunit B</fullName>
        <shortName evidence="6">eIF3b</shortName>
    </recommendedName>
    <alternativeName>
        <fullName evidence="6">Eukaryotic translation initiation factor 3 90 kDa subunit homolog</fullName>
        <shortName evidence="6">eIF3 p90</shortName>
    </alternativeName>
    <alternativeName>
        <fullName evidence="6">Translation initiation factor eIF3, p90 subunit homolog</fullName>
    </alternativeName>
</protein>
<evidence type="ECO:0000256" key="6">
    <source>
        <dbReference type="HAMAP-Rule" id="MF_03001"/>
    </source>
</evidence>
<dbReference type="GO" id="GO:0031369">
    <property type="term" value="F:translation initiation factor binding"/>
    <property type="evidence" value="ECO:0007669"/>
    <property type="project" value="InterPro"/>
</dbReference>
<comment type="caution">
    <text evidence="10">The sequence shown here is derived from an EMBL/GenBank/DDBJ whole genome shotgun (WGS) entry which is preliminary data.</text>
</comment>
<reference evidence="10 11" key="1">
    <citation type="submission" date="2016-03" db="EMBL/GenBank/DDBJ databases">
        <title>Whole genome sequencing of Grifola frondosa 9006-11.</title>
        <authorList>
            <person name="Min B."/>
            <person name="Park H."/>
            <person name="Kim J.-G."/>
            <person name="Cho H."/>
            <person name="Oh Y.-L."/>
            <person name="Kong W.-S."/>
            <person name="Choi I.-G."/>
        </authorList>
    </citation>
    <scope>NUCLEOTIDE SEQUENCE [LARGE SCALE GENOMIC DNA]</scope>
    <source>
        <strain evidence="10 11">9006-11</strain>
    </source>
</reference>
<comment type="function">
    <text evidence="7">Component of the eukaryotic translation initiation factor 3 (eIF-3) complex, which is involved in protein synthesis and, together with other initiation factors, stimulates binding of mRNA and methionyl-tRNAi to the 40S ribosome.</text>
</comment>
<dbReference type="InterPro" id="IPR034363">
    <property type="entry name" value="eIF3B_RRM"/>
</dbReference>
<dbReference type="SUPFAM" id="SSF82171">
    <property type="entry name" value="DPP6 N-terminal domain-like"/>
    <property type="match status" value="1"/>
</dbReference>
<dbReference type="OMA" id="LWGGPQF"/>
<dbReference type="InterPro" id="IPR013979">
    <property type="entry name" value="TIF_beta_prop-like"/>
</dbReference>
<feature type="compositionally biased region" description="Basic and acidic residues" evidence="8">
    <location>
        <begin position="704"/>
        <end position="722"/>
    </location>
</feature>
<dbReference type="GO" id="GO:0016282">
    <property type="term" value="C:eukaryotic 43S preinitiation complex"/>
    <property type="evidence" value="ECO:0007669"/>
    <property type="project" value="UniProtKB-UniRule"/>
</dbReference>
<dbReference type="PIRSF" id="PIRSF036424">
    <property type="entry name" value="eIF3b"/>
    <property type="match status" value="1"/>
</dbReference>
<keyword evidence="4 6" id="KW-0694">RNA-binding</keyword>
<evidence type="ECO:0000256" key="8">
    <source>
        <dbReference type="SAM" id="MobiDB-lite"/>
    </source>
</evidence>
<keyword evidence="3 6" id="KW-0396">Initiation factor</keyword>
<comment type="function">
    <text evidence="6">RNA-binding component of the eukaryotic translation initiation factor 3 (eIF-3) complex, which is involved in protein synthesis of a specialized repertoire of mRNAs and, together with other initiation factors, stimulates binding of mRNA and methionyl-tRNAi to the 40S ribosome. The eIF-3 complex specifically targets and initiates translation of a subset of mRNAs involved in cell proliferation.</text>
</comment>
<proteinExistence type="inferred from homology"/>
<comment type="similarity">
    <text evidence="6 7">Belongs to the eIF-3 subunit B family.</text>
</comment>
<name>A0A1C7M5Z4_GRIFR</name>
<keyword evidence="2 6" id="KW-0963">Cytoplasm</keyword>
<dbReference type="InterPro" id="IPR000504">
    <property type="entry name" value="RRM_dom"/>
</dbReference>
<dbReference type="STRING" id="5627.A0A1C7M5Z4"/>
<evidence type="ECO:0000256" key="1">
    <source>
        <dbReference type="ARBA" id="ARBA00004496"/>
    </source>
</evidence>
<dbReference type="GO" id="GO:0005852">
    <property type="term" value="C:eukaryotic translation initiation factor 3 complex"/>
    <property type="evidence" value="ECO:0007669"/>
    <property type="project" value="UniProtKB-UniRule"/>
</dbReference>
<dbReference type="HAMAP" id="MF_03001">
    <property type="entry name" value="eIF3b"/>
    <property type="match status" value="1"/>
</dbReference>
<dbReference type="Pfam" id="PF00076">
    <property type="entry name" value="RRM_1"/>
    <property type="match status" value="1"/>
</dbReference>
<dbReference type="Proteomes" id="UP000092993">
    <property type="component" value="Unassembled WGS sequence"/>
</dbReference>
<dbReference type="EMBL" id="LUGG01000014">
    <property type="protein sequence ID" value="OBZ70484.1"/>
    <property type="molecule type" value="Genomic_DNA"/>
</dbReference>
<evidence type="ECO:0000256" key="3">
    <source>
        <dbReference type="ARBA" id="ARBA00022540"/>
    </source>
</evidence>
<accession>A0A1C7M5Z4</accession>
<comment type="subunit">
    <text evidence="6 7">Component of the eukaryotic translation initiation factor 3 (eIF-3) complex.</text>
</comment>
<dbReference type="SUPFAM" id="SSF54928">
    <property type="entry name" value="RNA-binding domain, RBD"/>
    <property type="match status" value="1"/>
</dbReference>
<dbReference type="InterPro" id="IPR011400">
    <property type="entry name" value="EIF3B"/>
</dbReference>
<dbReference type="PANTHER" id="PTHR14068">
    <property type="entry name" value="EUKARYOTIC TRANSLATION INITIATION FACTOR 3 EIF3 -RELATED"/>
    <property type="match status" value="1"/>
</dbReference>
<feature type="domain" description="RRM" evidence="9">
    <location>
        <begin position="35"/>
        <end position="129"/>
    </location>
</feature>
<dbReference type="PANTHER" id="PTHR14068:SF0">
    <property type="entry name" value="EUKARYOTIC TRANSLATION INITIATION FACTOR 3 SUBUNIT B"/>
    <property type="match status" value="1"/>
</dbReference>
<dbReference type="InterPro" id="IPR015943">
    <property type="entry name" value="WD40/YVTN_repeat-like_dom_sf"/>
</dbReference>
<dbReference type="OrthoDB" id="10250414at2759"/>
<keyword evidence="11" id="KW-1185">Reference proteome</keyword>
<gene>
    <name evidence="6 10" type="primary">PRT1</name>
    <name evidence="10" type="ORF">A0H81_09748</name>
</gene>
<dbReference type="CDD" id="cd12278">
    <property type="entry name" value="RRM_eIF3B"/>
    <property type="match status" value="1"/>
</dbReference>
<dbReference type="GO" id="GO:0001732">
    <property type="term" value="P:formation of cytoplasmic translation initiation complex"/>
    <property type="evidence" value="ECO:0007669"/>
    <property type="project" value="UniProtKB-UniRule"/>
</dbReference>
<dbReference type="InterPro" id="IPR035979">
    <property type="entry name" value="RBD_domain_sf"/>
</dbReference>
<evidence type="ECO:0000313" key="10">
    <source>
        <dbReference type="EMBL" id="OBZ70484.1"/>
    </source>
</evidence>
<evidence type="ECO:0000256" key="7">
    <source>
        <dbReference type="PIRNR" id="PIRNR036424"/>
    </source>
</evidence>
<keyword evidence="5 6" id="KW-0648">Protein biosynthesis</keyword>
<dbReference type="Pfam" id="PF08662">
    <property type="entry name" value="eIF2A"/>
    <property type="match status" value="1"/>
</dbReference>
<evidence type="ECO:0000259" key="9">
    <source>
        <dbReference type="PROSITE" id="PS50102"/>
    </source>
</evidence>